<comment type="caution">
    <text evidence="2">The sequence shown here is derived from an EMBL/GenBank/DDBJ whole genome shotgun (WGS) entry which is preliminary data.</text>
</comment>
<name>A0ABS7AKD1_9CLOT</name>
<dbReference type="Pfam" id="PF18892">
    <property type="entry name" value="DUF5651"/>
    <property type="match status" value="1"/>
</dbReference>
<evidence type="ECO:0000259" key="1">
    <source>
        <dbReference type="Pfam" id="PF18892"/>
    </source>
</evidence>
<dbReference type="Proteomes" id="UP001519921">
    <property type="component" value="Unassembled WGS sequence"/>
</dbReference>
<dbReference type="InterPro" id="IPR043711">
    <property type="entry name" value="DUF5651"/>
</dbReference>
<protein>
    <recommendedName>
        <fullName evidence="1">DUF5651 domain-containing protein</fullName>
    </recommendedName>
</protein>
<feature type="domain" description="DUF5651" evidence="1">
    <location>
        <begin position="100"/>
        <end position="153"/>
    </location>
</feature>
<evidence type="ECO:0000313" key="3">
    <source>
        <dbReference type="Proteomes" id="UP001519921"/>
    </source>
</evidence>
<organism evidence="2 3">
    <name type="scientific">Clostridium weizhouense</name>
    <dbReference type="NCBI Taxonomy" id="2859781"/>
    <lineage>
        <taxon>Bacteria</taxon>
        <taxon>Bacillati</taxon>
        <taxon>Bacillota</taxon>
        <taxon>Clostridia</taxon>
        <taxon>Eubacteriales</taxon>
        <taxon>Clostridiaceae</taxon>
        <taxon>Clostridium</taxon>
    </lineage>
</organism>
<dbReference type="EMBL" id="JAHXPT010000002">
    <property type="protein sequence ID" value="MBW6409009.1"/>
    <property type="molecule type" value="Genomic_DNA"/>
</dbReference>
<evidence type="ECO:0000313" key="2">
    <source>
        <dbReference type="EMBL" id="MBW6409009.1"/>
    </source>
</evidence>
<proteinExistence type="predicted"/>
<gene>
    <name evidence="2" type="ORF">KYD98_02795</name>
</gene>
<accession>A0ABS7AKD1</accession>
<dbReference type="RefSeq" id="WP_219778070.1">
    <property type="nucleotide sequence ID" value="NZ_JAHXPT010000002.1"/>
</dbReference>
<sequence>MKDYLNNQEVKELLILNYVRVLVEHFTNGNVMDKEEKSNLKRGGTFIKNTLKKMIARLGEKEAKKFVRLYENSKIVVISDSELDVLQKRKSAELDTAYEDSKEYFDLVEITMDLNCKNCTKCFKECDLYKHFNEQEVIPFNEIEDLGNCKFAYRECDIDGNEKC</sequence>
<reference evidence="2 3" key="1">
    <citation type="submission" date="2021-07" db="EMBL/GenBank/DDBJ databases">
        <title>Clostridium weizhouense sp. nov., an anaerobic bacterium isolated from activated sludge of Petroleum wastewater.</title>
        <authorList>
            <person name="Li Q."/>
        </authorList>
    </citation>
    <scope>NUCLEOTIDE SEQUENCE [LARGE SCALE GENOMIC DNA]</scope>
    <source>
        <strain evidence="2 3">YB-6</strain>
    </source>
</reference>
<keyword evidence="3" id="KW-1185">Reference proteome</keyword>